<comment type="similarity">
    <text evidence="1">Belongs to the bacterial solute-binding protein 8 family.</text>
</comment>
<dbReference type="Pfam" id="PF01497">
    <property type="entry name" value="Peripla_BP_2"/>
    <property type="match status" value="1"/>
</dbReference>
<dbReference type="PANTHER" id="PTHR30535">
    <property type="entry name" value="VITAMIN B12-BINDING PROTEIN"/>
    <property type="match status" value="1"/>
</dbReference>
<accession>A0AAE3E835</accession>
<dbReference type="Gene3D" id="3.40.50.1980">
    <property type="entry name" value="Nitrogenase molybdenum iron protein domain"/>
    <property type="match status" value="1"/>
</dbReference>
<dbReference type="InterPro" id="IPR002491">
    <property type="entry name" value="ABC_transptr_periplasmic_BD"/>
</dbReference>
<reference evidence="3" key="1">
    <citation type="submission" date="2021-10" db="EMBL/GenBank/DDBJ databases">
        <title>Anaerobic single-cell dispensing facilitates the cultivation of human gut bacteria.</title>
        <authorList>
            <person name="Afrizal A."/>
        </authorList>
    </citation>
    <scope>NUCLEOTIDE SEQUENCE</scope>
    <source>
        <strain evidence="3">CLA-AA-H215</strain>
    </source>
</reference>
<dbReference type="PANTHER" id="PTHR30535:SF34">
    <property type="entry name" value="MOLYBDATE-BINDING PROTEIN MOLA"/>
    <property type="match status" value="1"/>
</dbReference>
<dbReference type="InterPro" id="IPR050902">
    <property type="entry name" value="ABC_Transporter_SBP"/>
</dbReference>
<name>A0AAE3E835_9FIRM</name>
<keyword evidence="4" id="KW-1185">Reference proteome</keyword>
<gene>
    <name evidence="3" type="ORF">LKD81_02410</name>
</gene>
<dbReference type="SUPFAM" id="SSF53807">
    <property type="entry name" value="Helical backbone' metal receptor"/>
    <property type="match status" value="1"/>
</dbReference>
<dbReference type="AlphaFoldDB" id="A0AAE3E835"/>
<dbReference type="EMBL" id="JAJEQR010000005">
    <property type="protein sequence ID" value="MCC2229858.1"/>
    <property type="molecule type" value="Genomic_DNA"/>
</dbReference>
<evidence type="ECO:0000259" key="2">
    <source>
        <dbReference type="PROSITE" id="PS50983"/>
    </source>
</evidence>
<dbReference type="PROSITE" id="PS50983">
    <property type="entry name" value="FE_B12_PBP"/>
    <property type="match status" value="1"/>
</dbReference>
<evidence type="ECO:0000313" key="3">
    <source>
        <dbReference type="EMBL" id="MCC2229858.1"/>
    </source>
</evidence>
<organism evidence="3 4">
    <name type="scientific">Hominifimenecus microfluidus</name>
    <dbReference type="NCBI Taxonomy" id="2885348"/>
    <lineage>
        <taxon>Bacteria</taxon>
        <taxon>Bacillati</taxon>
        <taxon>Bacillota</taxon>
        <taxon>Clostridia</taxon>
        <taxon>Lachnospirales</taxon>
        <taxon>Lachnospiraceae</taxon>
        <taxon>Hominifimenecus</taxon>
    </lineage>
</organism>
<comment type="caution">
    <text evidence="3">The sequence shown here is derived from an EMBL/GenBank/DDBJ whole genome shotgun (WGS) entry which is preliminary data.</text>
</comment>
<sequence length="393" mass="43922">MTGRKTIIALGLVFMTGLQGLTGCGSPSSVSGGQTVAEQQETKELVYESSMELSYAENFSVDYYEGGYKVLTTMDGTKILTVPEDQEIPEGIEDDTIILREPVSNLYLVSSGVMDMFDKIDAIDTLSFSSQKADGWYIESAKKAMEEGSLVYAGKYSKPDYELLVSGNCSLAIENTMIQHTPKVIEMLSDFDIPTLIEYSSYENEPLGRMEWVKFFGALTGREEEAEQIFGEQEQIVEKILQENQADKTGKEQQTVAFFYITSNGLAQVRKSTDYLAKMIEMAGGSYIFDNLTEESSSRSTVSMQLEDFYDGAKDADYLIYNSTIDGGVKSIDELIDKFPLLADFRAVQNGHVWCTTNDMYQQSMSIGYMIRDIHSMLTGADESQMQYLFSLK</sequence>
<proteinExistence type="inferred from homology"/>
<protein>
    <submittedName>
        <fullName evidence="3">ABC transporter substrate-binding protein</fullName>
    </submittedName>
</protein>
<feature type="domain" description="Fe/B12 periplasmic-binding" evidence="2">
    <location>
        <begin position="96"/>
        <end position="385"/>
    </location>
</feature>
<dbReference type="Proteomes" id="UP001198182">
    <property type="component" value="Unassembled WGS sequence"/>
</dbReference>
<dbReference type="RefSeq" id="WP_308452645.1">
    <property type="nucleotide sequence ID" value="NZ_JAJEQR010000005.1"/>
</dbReference>
<evidence type="ECO:0000313" key="4">
    <source>
        <dbReference type="Proteomes" id="UP001198182"/>
    </source>
</evidence>
<evidence type="ECO:0000256" key="1">
    <source>
        <dbReference type="ARBA" id="ARBA00008814"/>
    </source>
</evidence>
<dbReference type="PROSITE" id="PS51257">
    <property type="entry name" value="PROKAR_LIPOPROTEIN"/>
    <property type="match status" value="1"/>
</dbReference>